<accession>A0A7V2AZJ6</accession>
<gene>
    <name evidence="3" type="ORF">ENO59_03340</name>
</gene>
<evidence type="ECO:0000313" key="3">
    <source>
        <dbReference type="EMBL" id="HER95538.1"/>
    </source>
</evidence>
<dbReference type="AlphaFoldDB" id="A0A7V2AZJ6"/>
<name>A0A7V2AZJ6_RHOMR</name>
<evidence type="ECO:0000259" key="2">
    <source>
        <dbReference type="SMART" id="SM00867"/>
    </source>
</evidence>
<dbReference type="EMBL" id="DSGB01000004">
    <property type="protein sequence ID" value="HER95538.1"/>
    <property type="molecule type" value="Genomic_DNA"/>
</dbReference>
<dbReference type="Gene3D" id="2.40.128.110">
    <property type="entry name" value="Lipid/polyisoprenoid-binding, YceI-like"/>
    <property type="match status" value="1"/>
</dbReference>
<dbReference type="SMART" id="SM00867">
    <property type="entry name" value="YceI"/>
    <property type="match status" value="1"/>
</dbReference>
<dbReference type="SUPFAM" id="SSF101874">
    <property type="entry name" value="YceI-like"/>
    <property type="match status" value="1"/>
</dbReference>
<feature type="domain" description="Lipid/polyisoprenoid-binding YceI-like" evidence="2">
    <location>
        <begin position="26"/>
        <end position="191"/>
    </location>
</feature>
<keyword evidence="1" id="KW-0732">Signal</keyword>
<reference evidence="3" key="1">
    <citation type="journal article" date="2020" name="mSystems">
        <title>Genome- and Community-Level Interaction Insights into Carbon Utilization and Element Cycling Functions of Hydrothermarchaeota in Hydrothermal Sediment.</title>
        <authorList>
            <person name="Zhou Z."/>
            <person name="Liu Y."/>
            <person name="Xu W."/>
            <person name="Pan J."/>
            <person name="Luo Z.H."/>
            <person name="Li M."/>
        </authorList>
    </citation>
    <scope>NUCLEOTIDE SEQUENCE [LARGE SCALE GENOMIC DNA]</scope>
    <source>
        <strain evidence="3">SpSt-143</strain>
    </source>
</reference>
<dbReference type="InterPro" id="IPR007372">
    <property type="entry name" value="Lipid/polyisoprenoid-bd_YceI"/>
</dbReference>
<feature type="chain" id="PRO_5030533577" evidence="1">
    <location>
        <begin position="23"/>
        <end position="198"/>
    </location>
</feature>
<protein>
    <submittedName>
        <fullName evidence="3">YceI family protein</fullName>
    </submittedName>
</protein>
<evidence type="ECO:0000256" key="1">
    <source>
        <dbReference type="SAM" id="SignalP"/>
    </source>
</evidence>
<dbReference type="Pfam" id="PF04264">
    <property type="entry name" value="YceI"/>
    <property type="match status" value="1"/>
</dbReference>
<feature type="signal peptide" evidence="1">
    <location>
        <begin position="1"/>
        <end position="22"/>
    </location>
</feature>
<sequence length="198" mass="21351">MRNIRLGLVLLSLMGVVFSTSAQPVTLVLPPEGGTFRVTGTSSLHDWECRVTNWRGKVTLERPAELASLRATEVIVPVAAIACKNGTMDGKMREALKAETHPEIRFELTRVDSIVAQSSGYRLTVEGRLTIAGTTRPVTLQVSAVPAGEGWRFRGQQALSMKAFGIRPPTAMLGTLRTGDEVVVHFDVLARPATASGL</sequence>
<comment type="caution">
    <text evidence="3">The sequence shown here is derived from an EMBL/GenBank/DDBJ whole genome shotgun (WGS) entry which is preliminary data.</text>
</comment>
<proteinExistence type="predicted"/>
<dbReference type="InterPro" id="IPR036761">
    <property type="entry name" value="TTHA0802/YceI-like_sf"/>
</dbReference>
<organism evidence="3">
    <name type="scientific">Rhodothermus marinus</name>
    <name type="common">Rhodothermus obamensis</name>
    <dbReference type="NCBI Taxonomy" id="29549"/>
    <lineage>
        <taxon>Bacteria</taxon>
        <taxon>Pseudomonadati</taxon>
        <taxon>Rhodothermota</taxon>
        <taxon>Rhodothermia</taxon>
        <taxon>Rhodothermales</taxon>
        <taxon>Rhodothermaceae</taxon>
        <taxon>Rhodothermus</taxon>
    </lineage>
</organism>
<dbReference type="PANTHER" id="PTHR34406:SF1">
    <property type="entry name" value="PROTEIN YCEI"/>
    <property type="match status" value="1"/>
</dbReference>
<dbReference type="PANTHER" id="PTHR34406">
    <property type="entry name" value="PROTEIN YCEI"/>
    <property type="match status" value="1"/>
</dbReference>